<dbReference type="EMBL" id="CP042913">
    <property type="protein sequence ID" value="QEG34158.1"/>
    <property type="molecule type" value="Genomic_DNA"/>
</dbReference>
<dbReference type="AlphaFoldDB" id="A0A5B9Q548"/>
<gene>
    <name evidence="3" type="ORF">Pr1d_14310</name>
</gene>
<dbReference type="InterPro" id="IPR013425">
    <property type="entry name" value="Autotrns_rpt"/>
</dbReference>
<protein>
    <submittedName>
        <fullName evidence="3">Autotransporter-associated beta strand repeat protein</fullName>
    </submittedName>
</protein>
<feature type="signal peptide" evidence="2">
    <location>
        <begin position="1"/>
        <end position="25"/>
    </location>
</feature>
<dbReference type="OrthoDB" id="227068at2"/>
<evidence type="ECO:0000256" key="1">
    <source>
        <dbReference type="ARBA" id="ARBA00022729"/>
    </source>
</evidence>
<evidence type="ECO:0000256" key="2">
    <source>
        <dbReference type="SAM" id="SignalP"/>
    </source>
</evidence>
<dbReference type="NCBIfam" id="TIGR02601">
    <property type="entry name" value="autotrns_rpt"/>
    <property type="match status" value="1"/>
</dbReference>
<dbReference type="Proteomes" id="UP000323917">
    <property type="component" value="Chromosome"/>
</dbReference>
<sequence precursor="true">MRRIQIGTLFGSVLVFLVFNSSVFAQNEASFTEFQWIGGTGLQTWQSGANWDLPDFPNDTDPLDMDYPTADLSVGLGANLNVSIGTSAVTVAGLAMGGTSGVVTSEISSGGPAGILHFKNYFEPEGLLTEKDADFDNDGLVAGSDFLIWQRNYLFQNTGPDNINDQGDANDDDSVNGVDLMIWQEQYGLGNSFFTQGDAFLRSGGVAGSVNRITAPIHLEDEPLEIDAINPLVIDVGANITNSAPDLTSSSRISVLRGTVTINSEIVVTDVDTTPMSGGTDLTLRATASRADGNGATLILNGIVRDANPAQTGSVTFGGGDGRIEIYGDNDLGGTVRTGGAEIVLGHDHALGVSSLAPFTPAHVRPGGTFISDNDNRNIPNKFTLQSNFNFAGDKTLTLSGEITQTNNRGFNNNIEAPGELILDGLLNIWEDDEALLREFDFFGTGTTRITGLIRDDFLFSGQDRRINQSGPGVLIIDVGLGDNNHSGPTTISRGNFHYANNDSLNVGGGLIVSSGGAIGVDTGVATNSTFLQKIDPTSTGGLMLAASDASANLDFTSFPLSNAGNMTVAAPETGLTYTGIITPANSTYGLGGGSGTLTLPNAQLSGANALEVRNEGTVELLGDNTYSGTTSIVLRSGSGDPPTLVVDKLTNGGVASSIGSSSSDASNLYIQGATLKYVGTGDSTDRLFTIGTKGLTIDSSGTGAVVFSNTGLLGRDDAESRLGTLDDFSGRPDEIVEIDDTSDIVVGMAVSDPDGGGTFTQAPCEPSGANCIPVDTVVTSVGTHSVVINNSFPFILKENTTIVFGTVERTLTLAGTNANDNTLASVISDSGLGGVVSVDKVDAGKWILSGANTYTGSTTVTEGILSITNGYLADTSTVNLNSSGMLDLDFTGADVIDSLVLDGVALSDGIYGATDGGMGYNVLAALSGSGFLNVGNVPFPLVGALAAVPEPSALLLVSIACLGLAGTRKQVRRS</sequence>
<name>A0A5B9Q548_9BACT</name>
<dbReference type="RefSeq" id="WP_148072843.1">
    <property type="nucleotide sequence ID" value="NZ_CP042913.1"/>
</dbReference>
<evidence type="ECO:0000313" key="3">
    <source>
        <dbReference type="EMBL" id="QEG34158.1"/>
    </source>
</evidence>
<organism evidence="3 4">
    <name type="scientific">Bythopirellula goksoeyrii</name>
    <dbReference type="NCBI Taxonomy" id="1400387"/>
    <lineage>
        <taxon>Bacteria</taxon>
        <taxon>Pseudomonadati</taxon>
        <taxon>Planctomycetota</taxon>
        <taxon>Planctomycetia</taxon>
        <taxon>Pirellulales</taxon>
        <taxon>Lacipirellulaceae</taxon>
        <taxon>Bythopirellula</taxon>
    </lineage>
</organism>
<dbReference type="KEGG" id="bgok:Pr1d_14310"/>
<reference evidence="3 4" key="1">
    <citation type="submission" date="2019-08" db="EMBL/GenBank/DDBJ databases">
        <title>Deep-cultivation of Planctomycetes and their phenomic and genomic characterization uncovers novel biology.</title>
        <authorList>
            <person name="Wiegand S."/>
            <person name="Jogler M."/>
            <person name="Boedeker C."/>
            <person name="Pinto D."/>
            <person name="Vollmers J."/>
            <person name="Rivas-Marin E."/>
            <person name="Kohn T."/>
            <person name="Peeters S.H."/>
            <person name="Heuer A."/>
            <person name="Rast P."/>
            <person name="Oberbeckmann S."/>
            <person name="Bunk B."/>
            <person name="Jeske O."/>
            <person name="Meyerdierks A."/>
            <person name="Storesund J.E."/>
            <person name="Kallscheuer N."/>
            <person name="Luecker S."/>
            <person name="Lage O.M."/>
            <person name="Pohl T."/>
            <person name="Merkel B.J."/>
            <person name="Hornburger P."/>
            <person name="Mueller R.-W."/>
            <person name="Bruemmer F."/>
            <person name="Labrenz M."/>
            <person name="Spormann A.M."/>
            <person name="Op den Camp H."/>
            <person name="Overmann J."/>
            <person name="Amann R."/>
            <person name="Jetten M.S.M."/>
            <person name="Mascher T."/>
            <person name="Medema M.H."/>
            <person name="Devos D.P."/>
            <person name="Kaster A.-K."/>
            <person name="Ovreas L."/>
            <person name="Rohde M."/>
            <person name="Galperin M.Y."/>
            <person name="Jogler C."/>
        </authorList>
    </citation>
    <scope>NUCLEOTIDE SEQUENCE [LARGE SCALE GENOMIC DNA]</scope>
    <source>
        <strain evidence="3 4">Pr1d</strain>
    </source>
</reference>
<keyword evidence="4" id="KW-1185">Reference proteome</keyword>
<feature type="chain" id="PRO_5023007302" evidence="2">
    <location>
        <begin position="26"/>
        <end position="975"/>
    </location>
</feature>
<evidence type="ECO:0000313" key="4">
    <source>
        <dbReference type="Proteomes" id="UP000323917"/>
    </source>
</evidence>
<dbReference type="Pfam" id="PF12951">
    <property type="entry name" value="PATR"/>
    <property type="match status" value="3"/>
</dbReference>
<accession>A0A5B9Q548</accession>
<keyword evidence="1 2" id="KW-0732">Signal</keyword>
<proteinExistence type="predicted"/>